<dbReference type="Pfam" id="PF14760">
    <property type="entry name" value="Rnk_N"/>
    <property type="match status" value="1"/>
</dbReference>
<comment type="caution">
    <text evidence="2">The sequence shown here is derived from an EMBL/GenBank/DDBJ whole genome shotgun (WGS) entry which is preliminary data.</text>
</comment>
<dbReference type="GO" id="GO:0032784">
    <property type="term" value="P:regulation of DNA-templated transcription elongation"/>
    <property type="evidence" value="ECO:0007669"/>
    <property type="project" value="InterPro"/>
</dbReference>
<name>A0A162LS68_9PROT</name>
<dbReference type="GeneID" id="97241945"/>
<dbReference type="RefSeq" id="WP_062761826.1">
    <property type="nucleotide sequence ID" value="NZ_CP121027.1"/>
</dbReference>
<gene>
    <name evidence="2" type="ORF">AUP44_21795</name>
</gene>
<evidence type="ECO:0000313" key="3">
    <source>
        <dbReference type="Proteomes" id="UP000075787"/>
    </source>
</evidence>
<accession>A0A162LS68</accession>
<protein>
    <recommendedName>
        <fullName evidence="1">Regulator of nucleoside diphosphate kinase N-terminal domain-containing protein</fullName>
    </recommendedName>
</protein>
<dbReference type="Proteomes" id="UP000075787">
    <property type="component" value="Unassembled WGS sequence"/>
</dbReference>
<sequence>MSARHDPSRGPESRATVICFVCHRAVGADDFHRDGCPVCGAGRHLPPIRLLPDDARRLAALAGRLVTQNPTLVGALTRELARAVIVRDAHGAWGTARIGAELRFRLDGSAEPVRRRLHLPETAGQAAQGFDLSLATPLGIALVGLAAGAVMPFTDLCGTRRLVRLDGVRDAA</sequence>
<dbReference type="AlphaFoldDB" id="A0A162LS68"/>
<evidence type="ECO:0000313" key="2">
    <source>
        <dbReference type="EMBL" id="KYO56644.1"/>
    </source>
</evidence>
<proteinExistence type="predicted"/>
<organism evidence="2 3">
    <name type="scientific">Tistrella mobilis</name>
    <dbReference type="NCBI Taxonomy" id="171437"/>
    <lineage>
        <taxon>Bacteria</taxon>
        <taxon>Pseudomonadati</taxon>
        <taxon>Pseudomonadota</taxon>
        <taxon>Alphaproteobacteria</taxon>
        <taxon>Geminicoccales</taxon>
        <taxon>Geminicoccaceae</taxon>
        <taxon>Tistrella</taxon>
    </lineage>
</organism>
<reference evidence="2 3" key="1">
    <citation type="submission" date="2015-12" db="EMBL/GenBank/DDBJ databases">
        <title>Genome sequence of Tistrella mobilis MCCC 1A02139.</title>
        <authorList>
            <person name="Lu L."/>
            <person name="Lai Q."/>
            <person name="Shao Z."/>
            <person name="Qian P."/>
        </authorList>
    </citation>
    <scope>NUCLEOTIDE SEQUENCE [LARGE SCALE GENOMIC DNA]</scope>
    <source>
        <strain evidence="2 3">MCCC 1A02139</strain>
    </source>
</reference>
<dbReference type="EMBL" id="LPZR01000040">
    <property type="protein sequence ID" value="KYO56644.1"/>
    <property type="molecule type" value="Genomic_DNA"/>
</dbReference>
<feature type="domain" description="Regulator of nucleoside diphosphate kinase N-terminal" evidence="1">
    <location>
        <begin position="46"/>
        <end position="86"/>
    </location>
</feature>
<evidence type="ECO:0000259" key="1">
    <source>
        <dbReference type="Pfam" id="PF14760"/>
    </source>
</evidence>
<dbReference type="InterPro" id="IPR029462">
    <property type="entry name" value="Rnk_N"/>
</dbReference>
<dbReference type="InterPro" id="IPR036953">
    <property type="entry name" value="GreA/GreB_C_sf"/>
</dbReference>
<dbReference type="GO" id="GO:0003677">
    <property type="term" value="F:DNA binding"/>
    <property type="evidence" value="ECO:0007669"/>
    <property type="project" value="InterPro"/>
</dbReference>
<dbReference type="Gene3D" id="3.10.50.30">
    <property type="entry name" value="Transcription elongation factor, GreA/GreB, C-terminal domain"/>
    <property type="match status" value="1"/>
</dbReference>